<name>A0A381XLD1_9ZZZZ</name>
<sequence>MQERDSSIKFSVSCTTRKRRDYEKDGMDYSFMTEKEFSNGIKNKL</sequence>
<dbReference type="InterPro" id="IPR008145">
    <property type="entry name" value="GK/Ca_channel_bsu"/>
</dbReference>
<feature type="non-terminal residue" evidence="2">
    <location>
        <position position="45"/>
    </location>
</feature>
<reference evidence="2" key="1">
    <citation type="submission" date="2018-05" db="EMBL/GenBank/DDBJ databases">
        <authorList>
            <person name="Lanie J.A."/>
            <person name="Ng W.-L."/>
            <person name="Kazmierczak K.M."/>
            <person name="Andrzejewski T.M."/>
            <person name="Davidsen T.M."/>
            <person name="Wayne K.J."/>
            <person name="Tettelin H."/>
            <person name="Glass J.I."/>
            <person name="Rusch D."/>
            <person name="Podicherti R."/>
            <person name="Tsui H.-C.T."/>
            <person name="Winkler M.E."/>
        </authorList>
    </citation>
    <scope>NUCLEOTIDE SEQUENCE</scope>
</reference>
<dbReference type="PROSITE" id="PS50052">
    <property type="entry name" value="GUANYLATE_KINASE_2"/>
    <property type="match status" value="1"/>
</dbReference>
<dbReference type="Pfam" id="PF00625">
    <property type="entry name" value="Guanylate_kin"/>
    <property type="match status" value="1"/>
</dbReference>
<evidence type="ECO:0000259" key="1">
    <source>
        <dbReference type="PROSITE" id="PS50052"/>
    </source>
</evidence>
<proteinExistence type="predicted"/>
<gene>
    <name evidence="2" type="ORF">METZ01_LOCUS117861</name>
</gene>
<dbReference type="SUPFAM" id="SSF52540">
    <property type="entry name" value="P-loop containing nucleoside triphosphate hydrolases"/>
    <property type="match status" value="1"/>
</dbReference>
<dbReference type="EMBL" id="UINC01015438">
    <property type="protein sequence ID" value="SVA65007.1"/>
    <property type="molecule type" value="Genomic_DNA"/>
</dbReference>
<protein>
    <recommendedName>
        <fullName evidence="1">Guanylate kinase-like domain-containing protein</fullName>
    </recommendedName>
</protein>
<accession>A0A381XLD1</accession>
<dbReference type="InterPro" id="IPR020590">
    <property type="entry name" value="Guanylate_kinase_CS"/>
</dbReference>
<dbReference type="AlphaFoldDB" id="A0A381XLD1"/>
<dbReference type="InterPro" id="IPR027417">
    <property type="entry name" value="P-loop_NTPase"/>
</dbReference>
<feature type="domain" description="Guanylate kinase-like" evidence="1">
    <location>
        <begin position="1"/>
        <end position="45"/>
    </location>
</feature>
<dbReference type="PROSITE" id="PS00856">
    <property type="entry name" value="GUANYLATE_KINASE_1"/>
    <property type="match status" value="1"/>
</dbReference>
<dbReference type="InterPro" id="IPR008144">
    <property type="entry name" value="Guanylate_kin-like_dom"/>
</dbReference>
<dbReference type="Gene3D" id="3.30.63.10">
    <property type="entry name" value="Guanylate Kinase phosphate binding domain"/>
    <property type="match status" value="1"/>
</dbReference>
<evidence type="ECO:0000313" key="2">
    <source>
        <dbReference type="EMBL" id="SVA65007.1"/>
    </source>
</evidence>
<organism evidence="2">
    <name type="scientific">marine metagenome</name>
    <dbReference type="NCBI Taxonomy" id="408172"/>
    <lineage>
        <taxon>unclassified sequences</taxon>
        <taxon>metagenomes</taxon>
        <taxon>ecological metagenomes</taxon>
    </lineage>
</organism>